<evidence type="ECO:0000313" key="16">
    <source>
        <dbReference type="EMBL" id="VDL60729.1"/>
    </source>
</evidence>
<comment type="subcellular location">
    <subcellularLocation>
        <location evidence="1">Endoplasmic reticulum membrane</location>
        <topology evidence="1">Single-pass membrane protein</topology>
    </subcellularLocation>
</comment>
<dbReference type="GO" id="GO:0004581">
    <property type="term" value="F:dolichyl-phosphate beta-glucosyltransferase activity"/>
    <property type="evidence" value="ECO:0007669"/>
    <property type="project" value="UniProtKB-EC"/>
</dbReference>
<evidence type="ECO:0000256" key="4">
    <source>
        <dbReference type="ARBA" id="ARBA00012583"/>
    </source>
</evidence>
<dbReference type="SUPFAM" id="SSF53448">
    <property type="entry name" value="Nucleotide-diphospho-sugar transferases"/>
    <property type="match status" value="1"/>
</dbReference>
<evidence type="ECO:0000256" key="10">
    <source>
        <dbReference type="ARBA" id="ARBA00022989"/>
    </source>
</evidence>
<dbReference type="FunFam" id="3.90.550.10:FF:000068">
    <property type="entry name" value="ALG5, dolichyl-phosphate beta-glucosyltransferase"/>
    <property type="match status" value="1"/>
</dbReference>
<sequence>MGLELWLLLLVSFATVAVMIAFFALIFLYLSTNPYPDIERELTERVFYDPKTAEYLKFPYGLSQRPEVELSIIVPAYNESQRLPKMVDEALEYLTSRVTSQPKFSYEIIIVDDGSVDNTYQVGVALSYSEKYTSNVVRVLKLTRNRGKGAAVRFGMLSARGKFLLFADADGATRFRDIEALEKQMALMIASKWDGGMAVICGSRAHLQEEATAKRNPLRNLLMHGFHFAVWLLCVRGVKDTQCGFKLFSRRAARLLFRNQHVERWAFDVDLLYLAQHLSVEICEVPVSWQEIEGSKIVPIFSWLQMAKDLLLIRLRYALGAWKIEQSHHLE</sequence>
<dbReference type="GO" id="GO:0006487">
    <property type="term" value="P:protein N-linked glycosylation"/>
    <property type="evidence" value="ECO:0007669"/>
    <property type="project" value="TreeGrafter"/>
</dbReference>
<evidence type="ECO:0000313" key="18">
    <source>
        <dbReference type="WBParaSite" id="HDID_0000841301-mRNA-1"/>
    </source>
</evidence>
<dbReference type="Pfam" id="PF00535">
    <property type="entry name" value="Glycos_transf_2"/>
    <property type="match status" value="1"/>
</dbReference>
<dbReference type="PANTHER" id="PTHR10859:SF91">
    <property type="entry name" value="DOLICHYL-PHOSPHATE BETA-GLUCOSYLTRANSFERASE"/>
    <property type="match status" value="1"/>
</dbReference>
<evidence type="ECO:0000256" key="14">
    <source>
        <dbReference type="SAM" id="Phobius"/>
    </source>
</evidence>
<dbReference type="STRING" id="6216.A0A0R3SSV2"/>
<reference evidence="18" key="1">
    <citation type="submission" date="2017-02" db="UniProtKB">
        <authorList>
            <consortium name="WormBaseParasite"/>
        </authorList>
    </citation>
    <scope>IDENTIFICATION</scope>
</reference>
<keyword evidence="9" id="KW-0735">Signal-anchor</keyword>
<evidence type="ECO:0000256" key="11">
    <source>
        <dbReference type="ARBA" id="ARBA00023136"/>
    </source>
</evidence>
<evidence type="ECO:0000256" key="1">
    <source>
        <dbReference type="ARBA" id="ARBA00004389"/>
    </source>
</evidence>
<name>A0A0R3SSV2_HYMDI</name>
<gene>
    <name evidence="16" type="ORF">HDID_LOCUS8411</name>
</gene>
<dbReference type="OrthoDB" id="3784at2759"/>
<dbReference type="AlphaFoldDB" id="A0A0R3SSV2"/>
<protein>
    <recommendedName>
        <fullName evidence="13">Dolichyl-phosphate beta-glucosyltransferase</fullName>
        <ecNumber evidence="4">2.4.1.117</ecNumber>
    </recommendedName>
</protein>
<reference evidence="16 17" key="2">
    <citation type="submission" date="2018-11" db="EMBL/GenBank/DDBJ databases">
        <authorList>
            <consortium name="Pathogen Informatics"/>
        </authorList>
    </citation>
    <scope>NUCLEOTIDE SEQUENCE [LARGE SCALE GENOMIC DNA]</scope>
</reference>
<keyword evidence="8" id="KW-0256">Endoplasmic reticulum</keyword>
<evidence type="ECO:0000256" key="12">
    <source>
        <dbReference type="ARBA" id="ARBA00045097"/>
    </source>
</evidence>
<dbReference type="InterPro" id="IPR001173">
    <property type="entry name" value="Glyco_trans_2-like"/>
</dbReference>
<organism evidence="18">
    <name type="scientific">Hymenolepis diminuta</name>
    <name type="common">Rat tapeworm</name>
    <dbReference type="NCBI Taxonomy" id="6216"/>
    <lineage>
        <taxon>Eukaryota</taxon>
        <taxon>Metazoa</taxon>
        <taxon>Spiralia</taxon>
        <taxon>Lophotrochozoa</taxon>
        <taxon>Platyhelminthes</taxon>
        <taxon>Cestoda</taxon>
        <taxon>Eucestoda</taxon>
        <taxon>Cyclophyllidea</taxon>
        <taxon>Hymenolepididae</taxon>
        <taxon>Hymenolepis</taxon>
    </lineage>
</organism>
<comment type="catalytic activity">
    <reaction evidence="12">
        <text>a di-trans,poly-cis-dolichyl phosphate + UDP-alpha-D-glucose = a di-trans,poly-cis-dolichyl beta-D-glucosyl phosphate + UDP</text>
        <dbReference type="Rhea" id="RHEA:15401"/>
        <dbReference type="Rhea" id="RHEA-COMP:19498"/>
        <dbReference type="Rhea" id="RHEA-COMP:19502"/>
        <dbReference type="ChEBI" id="CHEBI:57525"/>
        <dbReference type="ChEBI" id="CHEBI:57683"/>
        <dbReference type="ChEBI" id="CHEBI:58223"/>
        <dbReference type="ChEBI" id="CHEBI:58885"/>
        <dbReference type="EC" id="2.4.1.117"/>
    </reaction>
    <physiologicalReaction direction="left-to-right" evidence="12">
        <dbReference type="Rhea" id="RHEA:15402"/>
    </physiologicalReaction>
</comment>
<evidence type="ECO:0000256" key="13">
    <source>
        <dbReference type="ARBA" id="ARBA00070518"/>
    </source>
</evidence>
<dbReference type="InterPro" id="IPR035518">
    <property type="entry name" value="DPG_synthase"/>
</dbReference>
<keyword evidence="5" id="KW-0328">Glycosyltransferase</keyword>
<dbReference type="CDD" id="cd04188">
    <property type="entry name" value="DPG_synthase"/>
    <property type="match status" value="1"/>
</dbReference>
<comment type="pathway">
    <text evidence="2">Protein modification; protein glycosylation.</text>
</comment>
<feature type="transmembrane region" description="Helical" evidence="14">
    <location>
        <begin position="6"/>
        <end position="30"/>
    </location>
</feature>
<accession>A0A0R3SSV2</accession>
<evidence type="ECO:0000256" key="8">
    <source>
        <dbReference type="ARBA" id="ARBA00022824"/>
    </source>
</evidence>
<comment type="similarity">
    <text evidence="3">Belongs to the glycosyltransferase 2 family.</text>
</comment>
<keyword evidence="10 14" id="KW-1133">Transmembrane helix</keyword>
<evidence type="ECO:0000256" key="3">
    <source>
        <dbReference type="ARBA" id="ARBA00006739"/>
    </source>
</evidence>
<dbReference type="PANTHER" id="PTHR10859">
    <property type="entry name" value="GLYCOSYL TRANSFERASE"/>
    <property type="match status" value="1"/>
</dbReference>
<evidence type="ECO:0000256" key="9">
    <source>
        <dbReference type="ARBA" id="ARBA00022968"/>
    </source>
</evidence>
<evidence type="ECO:0000256" key="6">
    <source>
        <dbReference type="ARBA" id="ARBA00022679"/>
    </source>
</evidence>
<feature type="domain" description="Glycosyltransferase 2-like" evidence="15">
    <location>
        <begin position="71"/>
        <end position="254"/>
    </location>
</feature>
<dbReference type="EMBL" id="UYSG01011074">
    <property type="protein sequence ID" value="VDL60729.1"/>
    <property type="molecule type" value="Genomic_DNA"/>
</dbReference>
<dbReference type="WBParaSite" id="HDID_0000841301-mRNA-1">
    <property type="protein sequence ID" value="HDID_0000841301-mRNA-1"/>
    <property type="gene ID" value="HDID_0000841301"/>
</dbReference>
<dbReference type="InterPro" id="IPR029044">
    <property type="entry name" value="Nucleotide-diphossugar_trans"/>
</dbReference>
<evidence type="ECO:0000259" key="15">
    <source>
        <dbReference type="Pfam" id="PF00535"/>
    </source>
</evidence>
<dbReference type="GO" id="GO:0005789">
    <property type="term" value="C:endoplasmic reticulum membrane"/>
    <property type="evidence" value="ECO:0007669"/>
    <property type="project" value="UniProtKB-SubCell"/>
</dbReference>
<evidence type="ECO:0000256" key="7">
    <source>
        <dbReference type="ARBA" id="ARBA00022692"/>
    </source>
</evidence>
<dbReference type="Gene3D" id="3.90.550.10">
    <property type="entry name" value="Spore Coat Polysaccharide Biosynthesis Protein SpsA, Chain A"/>
    <property type="match status" value="1"/>
</dbReference>
<evidence type="ECO:0000256" key="2">
    <source>
        <dbReference type="ARBA" id="ARBA00004922"/>
    </source>
</evidence>
<proteinExistence type="inferred from homology"/>
<evidence type="ECO:0000313" key="17">
    <source>
        <dbReference type="Proteomes" id="UP000274504"/>
    </source>
</evidence>
<keyword evidence="6" id="KW-0808">Transferase</keyword>
<dbReference type="Proteomes" id="UP000274504">
    <property type="component" value="Unassembled WGS sequence"/>
</dbReference>
<evidence type="ECO:0000256" key="5">
    <source>
        <dbReference type="ARBA" id="ARBA00022676"/>
    </source>
</evidence>
<dbReference type="EC" id="2.4.1.117" evidence="4"/>
<keyword evidence="11 14" id="KW-0472">Membrane</keyword>
<keyword evidence="7 14" id="KW-0812">Transmembrane</keyword>